<dbReference type="GO" id="GO:0000480">
    <property type="term" value="P:endonucleolytic cleavage in 5'-ETS of tricistronic rRNA transcript (SSU-rRNA, 5.8S rRNA, LSU-rRNA)"/>
    <property type="evidence" value="ECO:0007669"/>
    <property type="project" value="TreeGrafter"/>
</dbReference>
<dbReference type="OMA" id="ILAIPHC"/>
<dbReference type="GO" id="GO:0003723">
    <property type="term" value="F:RNA binding"/>
    <property type="evidence" value="ECO:0007669"/>
    <property type="project" value="UniProtKB-KW"/>
</dbReference>
<keyword evidence="7" id="KW-1185">Reference proteome</keyword>
<evidence type="ECO:0000313" key="7">
    <source>
        <dbReference type="Proteomes" id="UP000193685"/>
    </source>
</evidence>
<dbReference type="EMBL" id="MCFI01000003">
    <property type="protein sequence ID" value="ORY86137.1"/>
    <property type="molecule type" value="Genomic_DNA"/>
</dbReference>
<dbReference type="STRING" id="56484.A0A1Y2FRC8"/>
<organism evidence="6 7">
    <name type="scientific">Protomyces lactucae-debilis</name>
    <dbReference type="NCBI Taxonomy" id="2754530"/>
    <lineage>
        <taxon>Eukaryota</taxon>
        <taxon>Fungi</taxon>
        <taxon>Dikarya</taxon>
        <taxon>Ascomycota</taxon>
        <taxon>Taphrinomycotina</taxon>
        <taxon>Taphrinomycetes</taxon>
        <taxon>Taphrinales</taxon>
        <taxon>Protomycetaceae</taxon>
        <taxon>Protomyces</taxon>
    </lineage>
</organism>
<evidence type="ECO:0000256" key="3">
    <source>
        <dbReference type="ARBA" id="ARBA00022884"/>
    </source>
</evidence>
<comment type="subcellular location">
    <subcellularLocation>
        <location evidence="1">Nucleus</location>
        <location evidence="1">Nucleolus</location>
    </subcellularLocation>
</comment>
<dbReference type="Gene3D" id="3.30.70.330">
    <property type="match status" value="1"/>
</dbReference>
<dbReference type="InterPro" id="IPR039119">
    <property type="entry name" value="ABT1/Esf2"/>
</dbReference>
<reference evidence="6 7" key="1">
    <citation type="submission" date="2016-07" db="EMBL/GenBank/DDBJ databases">
        <title>Pervasive Adenine N6-methylation of Active Genes in Fungi.</title>
        <authorList>
            <consortium name="DOE Joint Genome Institute"/>
            <person name="Mondo S.J."/>
            <person name="Dannebaum R.O."/>
            <person name="Kuo R.C."/>
            <person name="Labutti K."/>
            <person name="Haridas S."/>
            <person name="Kuo A."/>
            <person name="Salamov A."/>
            <person name="Ahrendt S.R."/>
            <person name="Lipzen A."/>
            <person name="Sullivan W."/>
            <person name="Andreopoulos W.B."/>
            <person name="Clum A."/>
            <person name="Lindquist E."/>
            <person name="Daum C."/>
            <person name="Ramamoorthy G.K."/>
            <person name="Gryganskyi A."/>
            <person name="Culley D."/>
            <person name="Magnuson J.K."/>
            <person name="James T.Y."/>
            <person name="O'Malley M.A."/>
            <person name="Stajich J.E."/>
            <person name="Spatafora J.W."/>
            <person name="Visel A."/>
            <person name="Grigoriev I.V."/>
        </authorList>
    </citation>
    <scope>NUCLEOTIDE SEQUENCE [LARGE SCALE GENOMIC DNA]</scope>
    <source>
        <strain evidence="6 7">12-1054</strain>
    </source>
</reference>
<keyword evidence="4" id="KW-0539">Nucleus</keyword>
<dbReference type="RefSeq" id="XP_040727319.1">
    <property type="nucleotide sequence ID" value="XM_040867328.1"/>
</dbReference>
<evidence type="ECO:0000256" key="1">
    <source>
        <dbReference type="ARBA" id="ARBA00004604"/>
    </source>
</evidence>
<dbReference type="GO" id="GO:0000447">
    <property type="term" value="P:endonucleolytic cleavage in ITS1 to separate SSU-rRNA from 5.8S rRNA and LSU-rRNA from tricistronic rRNA transcript (SSU-rRNA, 5.8S rRNA, LSU-rRNA)"/>
    <property type="evidence" value="ECO:0007669"/>
    <property type="project" value="TreeGrafter"/>
</dbReference>
<sequence length="173" mass="20039">LKPLTPEELKALNEAKARTGVVYLSKVPPFMKPHKVKHLLSKYGEVGRIFLAPEDPKSYAKRVRFGGNKRRMFAEGWIEFMDKRKAKLVASTLNAEPIGGKKNGFYHDDLWNLKYLPKFKWEDLTAQIAAENASRQARLQVELQQAKREDRHYLQNAERAKMIEGMQKTREAK</sequence>
<dbReference type="SUPFAM" id="SSF54928">
    <property type="entry name" value="RNA-binding domain, RBD"/>
    <property type="match status" value="1"/>
</dbReference>
<protein>
    <recommendedName>
        <fullName evidence="5">18S rRNA factor 2</fullName>
    </recommendedName>
</protein>
<dbReference type="Proteomes" id="UP000193685">
    <property type="component" value="Unassembled WGS sequence"/>
</dbReference>
<gene>
    <name evidence="6" type="ORF">BCR37DRAFT_339297</name>
</gene>
<evidence type="ECO:0000313" key="6">
    <source>
        <dbReference type="EMBL" id="ORY86137.1"/>
    </source>
</evidence>
<comment type="caution">
    <text evidence="6">The sequence shown here is derived from an EMBL/GenBank/DDBJ whole genome shotgun (WGS) entry which is preliminary data.</text>
</comment>
<name>A0A1Y2FRC8_PROLT</name>
<dbReference type="CDD" id="cd12263">
    <property type="entry name" value="RRM_ABT1_like"/>
    <property type="match status" value="1"/>
</dbReference>
<evidence type="ECO:0000256" key="2">
    <source>
        <dbReference type="ARBA" id="ARBA00005819"/>
    </source>
</evidence>
<comment type="similarity">
    <text evidence="2">Belongs to the ESF2/ABP1 family.</text>
</comment>
<dbReference type="GO" id="GO:0034462">
    <property type="term" value="P:small-subunit processome assembly"/>
    <property type="evidence" value="ECO:0007669"/>
    <property type="project" value="TreeGrafter"/>
</dbReference>
<dbReference type="PANTHER" id="PTHR12311">
    <property type="entry name" value="ACTIVATOR OF BASAL TRANSCRIPTION 1"/>
    <property type="match status" value="1"/>
</dbReference>
<dbReference type="InterPro" id="IPR012677">
    <property type="entry name" value="Nucleotide-bd_a/b_plait_sf"/>
</dbReference>
<dbReference type="InterPro" id="IPR035979">
    <property type="entry name" value="RBD_domain_sf"/>
</dbReference>
<dbReference type="InterPro" id="IPR034353">
    <property type="entry name" value="ABT1/ESF2_RRM"/>
</dbReference>
<proteinExistence type="inferred from homology"/>
<dbReference type="PANTHER" id="PTHR12311:SF7">
    <property type="entry name" value="ACTIVATOR OF BASAL TRANSCRIPTION 1"/>
    <property type="match status" value="1"/>
</dbReference>
<evidence type="ECO:0000256" key="5">
    <source>
        <dbReference type="ARBA" id="ARBA00032634"/>
    </source>
</evidence>
<dbReference type="GeneID" id="63783927"/>
<dbReference type="OrthoDB" id="287393at2759"/>
<feature type="non-terminal residue" evidence="6">
    <location>
        <position position="1"/>
    </location>
</feature>
<keyword evidence="3" id="KW-0694">RNA-binding</keyword>
<evidence type="ECO:0000256" key="4">
    <source>
        <dbReference type="ARBA" id="ARBA00023242"/>
    </source>
</evidence>
<dbReference type="GO" id="GO:0000472">
    <property type="term" value="P:endonucleolytic cleavage to generate mature 5'-end of SSU-rRNA from (SSU-rRNA, 5.8S rRNA, LSU-rRNA)"/>
    <property type="evidence" value="ECO:0007669"/>
    <property type="project" value="TreeGrafter"/>
</dbReference>
<dbReference type="AlphaFoldDB" id="A0A1Y2FRC8"/>
<dbReference type="GO" id="GO:0005730">
    <property type="term" value="C:nucleolus"/>
    <property type="evidence" value="ECO:0007669"/>
    <property type="project" value="UniProtKB-SubCell"/>
</dbReference>
<accession>A0A1Y2FRC8</accession>
<feature type="non-terminal residue" evidence="6">
    <location>
        <position position="173"/>
    </location>
</feature>